<gene>
    <name evidence="2" type="primary">tapA</name>
    <name evidence="2" type="ORF">H8S33_14000</name>
</gene>
<reference evidence="2" key="1">
    <citation type="submission" date="2020-08" db="EMBL/GenBank/DDBJ databases">
        <title>Genome public.</title>
        <authorList>
            <person name="Liu C."/>
            <person name="Sun Q."/>
        </authorList>
    </citation>
    <scope>NUCLEOTIDE SEQUENCE</scope>
    <source>
        <strain evidence="2">BX22</strain>
    </source>
</reference>
<dbReference type="InterPro" id="IPR023848">
    <property type="entry name" value="TasA"/>
</dbReference>
<dbReference type="Proteomes" id="UP000637359">
    <property type="component" value="Unassembled WGS sequence"/>
</dbReference>
<accession>A0A923L7M2</accession>
<dbReference type="RefSeq" id="WP_186870624.1">
    <property type="nucleotide sequence ID" value="NZ_JACOOL010000010.1"/>
</dbReference>
<name>A0A923L7M2_9BACI</name>
<dbReference type="GO" id="GO:0097311">
    <property type="term" value="C:bacterial biofilm matrix"/>
    <property type="evidence" value="ECO:0007669"/>
    <property type="project" value="InterPro"/>
</dbReference>
<feature type="region of interest" description="Disordered" evidence="1">
    <location>
        <begin position="169"/>
        <end position="267"/>
    </location>
</feature>
<feature type="compositionally biased region" description="Basic and acidic residues" evidence="1">
    <location>
        <begin position="178"/>
        <end position="198"/>
    </location>
</feature>
<protein>
    <submittedName>
        <fullName evidence="2">Amyloid fiber anchoring/assembly protein TapA</fullName>
    </submittedName>
</protein>
<dbReference type="EMBL" id="JACOOL010000010">
    <property type="protein sequence ID" value="MBC5637919.1"/>
    <property type="molecule type" value="Genomic_DNA"/>
</dbReference>
<keyword evidence="3" id="KW-1185">Reference proteome</keyword>
<evidence type="ECO:0000313" key="2">
    <source>
        <dbReference type="EMBL" id="MBC5637919.1"/>
    </source>
</evidence>
<feature type="compositionally biased region" description="Basic and acidic residues" evidence="1">
    <location>
        <begin position="220"/>
        <end position="230"/>
    </location>
</feature>
<comment type="caution">
    <text evidence="2">The sequence shown here is derived from an EMBL/GenBank/DDBJ whole genome shotgun (WGS) entry which is preliminary data.</text>
</comment>
<feature type="compositionally biased region" description="Acidic residues" evidence="1">
    <location>
        <begin position="252"/>
        <end position="267"/>
    </location>
</feature>
<dbReference type="AlphaFoldDB" id="A0A923L7M2"/>
<organism evidence="2 3">
    <name type="scientific">Ornithinibacillus hominis</name>
    <dbReference type="NCBI Taxonomy" id="2763055"/>
    <lineage>
        <taxon>Bacteria</taxon>
        <taxon>Bacillati</taxon>
        <taxon>Bacillota</taxon>
        <taxon>Bacilli</taxon>
        <taxon>Bacillales</taxon>
        <taxon>Bacillaceae</taxon>
        <taxon>Ornithinibacillus</taxon>
    </lineage>
</organism>
<evidence type="ECO:0000256" key="1">
    <source>
        <dbReference type="SAM" id="MobiDB-lite"/>
    </source>
</evidence>
<sequence>MRQSRVAKYRKKHRKLIIIMQLLAILYASIASLSLVTSTTTAYFSYTSPKVTTTISTASDWWDGSELAFLDNATDVVHSCPPVEIEVQIKNIGHGDMTGATEYKVFYSEQKGNPEKLGKEIANGLIQPLNAGEEISLTYTATEEGWYQFMAYQLPGFQENEENRTEIWSNKVKVQCPPKDKKHEEDSAINEKEASENEPKEEEIVEEQTVIQPEEENEDENKASTKKDNANEINGVEENPVEQNESVHSESEPMEEDTVNSSEEGEN</sequence>
<dbReference type="NCBIfam" id="TIGR04087">
    <property type="entry name" value="YqxM_for_SipW"/>
    <property type="match status" value="1"/>
</dbReference>
<proteinExistence type="predicted"/>
<evidence type="ECO:0000313" key="3">
    <source>
        <dbReference type="Proteomes" id="UP000637359"/>
    </source>
</evidence>